<keyword evidence="2" id="KW-1185">Reference proteome</keyword>
<name>A0ABQ8U5H2_9EUKA</name>
<protein>
    <submittedName>
        <fullName evidence="1">Uncharacterized protein</fullName>
    </submittedName>
</protein>
<gene>
    <name evidence="1" type="ORF">PAPYR_13223</name>
</gene>
<sequence length="374" mass="41660">MQVPSPHKSEMYRPYPHVSCSQPPVAQQLLLHPFLLLNLPGFFHLLHRHPRLFFSLVHWKEQEAARESTQKTGQRNSKLEGLCDRGLFIIIIEKHASILDEEDPFLCFIDELDDHRAIFRSMDQLSRLSFTSTMIPEFGKLWRISLSILRSAGAINLCCQSLHSDSIHLWCHHFQFESSSKPVTVSRVSMATPFPPTCCFGEPVHCFAAIRPVSKVTEHCQTASRKSDRTLHRPLSCFSLEVVQPHCICTSPIASAPAPTATPTVAPALPLPLPLPMPMPAQIAPAHAAPAHAAPALVPAPVQGLLATPKGASLCPTDLGLKGSGRLECCGTDGPRRRDFGWWIRQQHAPMFVFRTSTRWYMGTRMPNAQEVPM</sequence>
<proteinExistence type="predicted"/>
<comment type="caution">
    <text evidence="1">The sequence shown here is derived from an EMBL/GenBank/DDBJ whole genome shotgun (WGS) entry which is preliminary data.</text>
</comment>
<organism evidence="1 2">
    <name type="scientific">Paratrimastix pyriformis</name>
    <dbReference type="NCBI Taxonomy" id="342808"/>
    <lineage>
        <taxon>Eukaryota</taxon>
        <taxon>Metamonada</taxon>
        <taxon>Preaxostyla</taxon>
        <taxon>Paratrimastigidae</taxon>
        <taxon>Paratrimastix</taxon>
    </lineage>
</organism>
<dbReference type="Proteomes" id="UP001141327">
    <property type="component" value="Unassembled WGS sequence"/>
</dbReference>
<reference evidence="1" key="1">
    <citation type="journal article" date="2022" name="bioRxiv">
        <title>Genomics of Preaxostyla Flagellates Illuminates Evolutionary Transitions and the Path Towards Mitochondrial Loss.</title>
        <authorList>
            <person name="Novak L.V.F."/>
            <person name="Treitli S.C."/>
            <person name="Pyrih J."/>
            <person name="Halakuc P."/>
            <person name="Pipaliya S.V."/>
            <person name="Vacek V."/>
            <person name="Brzon O."/>
            <person name="Soukal P."/>
            <person name="Eme L."/>
            <person name="Dacks J.B."/>
            <person name="Karnkowska A."/>
            <person name="Elias M."/>
            <person name="Hampl V."/>
        </authorList>
    </citation>
    <scope>NUCLEOTIDE SEQUENCE</scope>
    <source>
        <strain evidence="1">RCP-MX</strain>
    </source>
</reference>
<evidence type="ECO:0000313" key="1">
    <source>
        <dbReference type="EMBL" id="KAJ4452569.1"/>
    </source>
</evidence>
<accession>A0ABQ8U5H2</accession>
<dbReference type="EMBL" id="JAPMOS010000450">
    <property type="protein sequence ID" value="KAJ4452569.1"/>
    <property type="molecule type" value="Genomic_DNA"/>
</dbReference>
<evidence type="ECO:0000313" key="2">
    <source>
        <dbReference type="Proteomes" id="UP001141327"/>
    </source>
</evidence>